<reference evidence="4 5" key="1">
    <citation type="submission" date="2020-06" db="EMBL/GenBank/DDBJ databases">
        <authorList>
            <consortium name="Wellcome Sanger Institute Data Sharing"/>
        </authorList>
    </citation>
    <scope>NUCLEOTIDE SEQUENCE [LARGE SCALE GENOMIC DNA]</scope>
</reference>
<dbReference type="Gene3D" id="2.30.39.10">
    <property type="entry name" value="Alpha-1-antitrypsin, domain 1"/>
    <property type="match status" value="1"/>
</dbReference>
<dbReference type="SUPFAM" id="SSF56574">
    <property type="entry name" value="Serpins"/>
    <property type="match status" value="1"/>
</dbReference>
<organism evidence="4 5">
    <name type="scientific">Denticeps clupeoides</name>
    <name type="common">denticle herring</name>
    <dbReference type="NCBI Taxonomy" id="299321"/>
    <lineage>
        <taxon>Eukaryota</taxon>
        <taxon>Metazoa</taxon>
        <taxon>Chordata</taxon>
        <taxon>Craniata</taxon>
        <taxon>Vertebrata</taxon>
        <taxon>Euteleostomi</taxon>
        <taxon>Actinopterygii</taxon>
        <taxon>Neopterygii</taxon>
        <taxon>Teleostei</taxon>
        <taxon>Clupei</taxon>
        <taxon>Clupeiformes</taxon>
        <taxon>Denticipitoidei</taxon>
        <taxon>Denticipitidae</taxon>
        <taxon>Denticeps</taxon>
    </lineage>
</organism>
<dbReference type="InterPro" id="IPR000215">
    <property type="entry name" value="Serpin_fam"/>
</dbReference>
<name>A0AAY4AN76_9TELE</name>
<dbReference type="AlphaFoldDB" id="A0AAY4AN76"/>
<protein>
    <recommendedName>
        <fullName evidence="3">Serpin domain-containing protein</fullName>
    </recommendedName>
</protein>
<dbReference type="InterPro" id="IPR042185">
    <property type="entry name" value="Serpin_sf_2"/>
</dbReference>
<dbReference type="PANTHER" id="PTHR11461">
    <property type="entry name" value="SERINE PROTEASE INHIBITOR, SERPIN"/>
    <property type="match status" value="1"/>
</dbReference>
<reference evidence="4" key="2">
    <citation type="submission" date="2025-08" db="UniProtKB">
        <authorList>
            <consortium name="Ensembl"/>
        </authorList>
    </citation>
    <scope>IDENTIFICATION</scope>
</reference>
<dbReference type="Gene3D" id="3.30.497.10">
    <property type="entry name" value="Antithrombin, subunit I, domain 2"/>
    <property type="match status" value="1"/>
</dbReference>
<dbReference type="InterPro" id="IPR042178">
    <property type="entry name" value="Serpin_sf_1"/>
</dbReference>
<keyword evidence="5" id="KW-1185">Reference proteome</keyword>
<dbReference type="Proteomes" id="UP000694580">
    <property type="component" value="Chromosome 6"/>
</dbReference>
<dbReference type="PANTHER" id="PTHR11461:SF20">
    <property type="entry name" value="ALPHA-2-ANTIPLASMIN"/>
    <property type="match status" value="1"/>
</dbReference>
<gene>
    <name evidence="4" type="primary">serpinf2a</name>
</gene>
<dbReference type="Pfam" id="PF00079">
    <property type="entry name" value="Serpin"/>
    <property type="match status" value="1"/>
</dbReference>
<dbReference type="GO" id="GO:0005615">
    <property type="term" value="C:extracellular space"/>
    <property type="evidence" value="ECO:0007669"/>
    <property type="project" value="InterPro"/>
</dbReference>
<comment type="similarity">
    <text evidence="1">Belongs to the serpin family.</text>
</comment>
<dbReference type="Ensembl" id="ENSDCDT00010010219.1">
    <property type="protein sequence ID" value="ENSDCDP00010009730.1"/>
    <property type="gene ID" value="ENSDCDG00010004333.1"/>
</dbReference>
<evidence type="ECO:0000256" key="1">
    <source>
        <dbReference type="RuleBase" id="RU000411"/>
    </source>
</evidence>
<feature type="domain" description="Serpin" evidence="3">
    <location>
        <begin position="61"/>
        <end position="400"/>
    </location>
</feature>
<dbReference type="GeneID" id="114792756"/>
<feature type="region of interest" description="Disordered" evidence="2">
    <location>
        <begin position="404"/>
        <end position="467"/>
    </location>
</feature>
<dbReference type="RefSeq" id="XP_028839985.1">
    <property type="nucleotide sequence ID" value="XM_028984152.1"/>
</dbReference>
<evidence type="ECO:0000313" key="4">
    <source>
        <dbReference type="Ensembl" id="ENSDCDP00010009730.1"/>
    </source>
</evidence>
<dbReference type="SMART" id="SM00093">
    <property type="entry name" value="SERPIN"/>
    <property type="match status" value="1"/>
</dbReference>
<accession>A0AAY4AN76</accession>
<dbReference type="InterPro" id="IPR023796">
    <property type="entry name" value="Serpin_dom"/>
</dbReference>
<dbReference type="GeneTree" id="ENSGT00940000158386"/>
<reference evidence="4" key="3">
    <citation type="submission" date="2025-09" db="UniProtKB">
        <authorList>
            <consortium name="Ensembl"/>
        </authorList>
    </citation>
    <scope>IDENTIFICATION</scope>
</reference>
<proteinExistence type="inferred from homology"/>
<feature type="compositionally biased region" description="Polar residues" evidence="2">
    <location>
        <begin position="438"/>
        <end position="450"/>
    </location>
</feature>
<dbReference type="InterPro" id="IPR036186">
    <property type="entry name" value="Serpin_sf"/>
</dbReference>
<dbReference type="GO" id="GO:0004867">
    <property type="term" value="F:serine-type endopeptidase inhibitor activity"/>
    <property type="evidence" value="ECO:0007669"/>
    <property type="project" value="InterPro"/>
</dbReference>
<sequence>MSTGAVPVVPKPLKLDSRACTFPYYVLLRLEEPAGDEGLCGEVLSVENQRAMGVAVAKLGLQLLEHLQPSPEEPNVLISPLSISLALSQLALGARKETEEQLLQALHVKDLPCHHEVLSSIQQQLNPMITQVASRLYLRAGFQVKDLFLQESLRLYKSGPATLSGVEAVNHWVEETTKGHMKNFLSTIPANVVLILINAVHFKGEWESRFEKEFTSKELFYVDSKKSVEVDMMVAPKYPLSMLVDEMLGAQVARFRFQNDTSFLVVMPLPMHENVSTVAAKLNISDLYDRLPAETTMQVKLPKLSLEYKKELQEALSVNGLGSLFSGPDLSGITNGPLQVSSVQHASAIQLNEEGAEASAATSIHLLRSIPMFTVNMPFFFALTDDTSHVPLFLGIVTNPSPGAELIELNDEPQNDGPAACESPQAIEPSGDGAGTPDPTNGEQKNNTELKTGAGNCPKPSLTLPSA</sequence>
<evidence type="ECO:0000313" key="5">
    <source>
        <dbReference type="Proteomes" id="UP000694580"/>
    </source>
</evidence>
<evidence type="ECO:0000256" key="2">
    <source>
        <dbReference type="SAM" id="MobiDB-lite"/>
    </source>
</evidence>
<evidence type="ECO:0000259" key="3">
    <source>
        <dbReference type="SMART" id="SM00093"/>
    </source>
</evidence>